<dbReference type="SUPFAM" id="SSF81901">
    <property type="entry name" value="HCP-like"/>
    <property type="match status" value="1"/>
</dbReference>
<name>S3VZF5_9LEPT</name>
<organism evidence="1 2">
    <name type="scientific">Leptospira fainei serovar Hurstbridge str. BUT 6</name>
    <dbReference type="NCBI Taxonomy" id="1193011"/>
    <lineage>
        <taxon>Bacteria</taxon>
        <taxon>Pseudomonadati</taxon>
        <taxon>Spirochaetota</taxon>
        <taxon>Spirochaetia</taxon>
        <taxon>Leptospirales</taxon>
        <taxon>Leptospiraceae</taxon>
        <taxon>Leptospira</taxon>
    </lineage>
</organism>
<keyword evidence="2" id="KW-1185">Reference proteome</keyword>
<dbReference type="AlphaFoldDB" id="S3VZF5"/>
<evidence type="ECO:0000313" key="2">
    <source>
        <dbReference type="Proteomes" id="UP000014540"/>
    </source>
</evidence>
<accession>S3VZF5</accession>
<sequence>MPQKPGRIESQMSSCAICLETNKDDNNTTLMIKLQIIFLLSLSFLFSSCTDKEDPPILEIRDLLDSAHIGESIEKAKAHAEQSGKTDQIHYLRGWIQYLRKDDDQAEKEYKLCLKENPDSYDCQRGIGLIQQQRKQYAKAESNFQKALNAAEAQKDFEAVSILRVDSGNLLLRQNRRSEAISEYKKALEAKQDGSAYFGLGLTTLLQGDRKSSKDYLEKGLKTPYRDLILKAETYYLLAKLQFEWEKNPRAAAVSAKKAFELFPAKKEYAKAWEQYSKAASSLP</sequence>
<dbReference type="Proteomes" id="UP000014540">
    <property type="component" value="Unassembled WGS sequence"/>
</dbReference>
<comment type="caution">
    <text evidence="1">The sequence shown here is derived from an EMBL/GenBank/DDBJ whole genome shotgun (WGS) entry which is preliminary data.</text>
</comment>
<protein>
    <submittedName>
        <fullName evidence="1">Tetratricopeptide repeat protein</fullName>
    </submittedName>
</protein>
<gene>
    <name evidence="1" type="ORF">LEP1GSC058_3729</name>
</gene>
<dbReference type="STRING" id="1193011.LEP1GSC058_3729"/>
<dbReference type="Pfam" id="PF13181">
    <property type="entry name" value="TPR_8"/>
    <property type="match status" value="1"/>
</dbReference>
<dbReference type="EMBL" id="AKWZ02000010">
    <property type="protein sequence ID" value="EPG73462.1"/>
    <property type="molecule type" value="Genomic_DNA"/>
</dbReference>
<dbReference type="Pfam" id="PF13424">
    <property type="entry name" value="TPR_12"/>
    <property type="match status" value="1"/>
</dbReference>
<reference evidence="1" key="1">
    <citation type="submission" date="2013-04" db="EMBL/GenBank/DDBJ databases">
        <authorList>
            <person name="Harkins D.M."/>
            <person name="Durkin A.S."/>
            <person name="Selengut J.D."/>
            <person name="Sanka R."/>
            <person name="DePew J."/>
            <person name="Purushe J."/>
            <person name="Ahmed A."/>
            <person name="van der Linden H."/>
            <person name="Goris M.G.A."/>
            <person name="Hartskeerl R.A."/>
            <person name="Vinetz J.M."/>
            <person name="Sutton G.G."/>
            <person name="Nelson W.C."/>
            <person name="Fouts D.E."/>
        </authorList>
    </citation>
    <scope>NUCLEOTIDE SEQUENCE [LARGE SCALE GENOMIC DNA]</scope>
    <source>
        <strain evidence="1">BUT 6</strain>
    </source>
</reference>
<dbReference type="InterPro" id="IPR011990">
    <property type="entry name" value="TPR-like_helical_dom_sf"/>
</dbReference>
<proteinExistence type="predicted"/>
<dbReference type="RefSeq" id="WP_016549944.1">
    <property type="nucleotide sequence ID" value="NZ_AKWZ02000010.1"/>
</dbReference>
<dbReference type="SMART" id="SM00028">
    <property type="entry name" value="TPR"/>
    <property type="match status" value="4"/>
</dbReference>
<dbReference type="InterPro" id="IPR019734">
    <property type="entry name" value="TPR_rpt"/>
</dbReference>
<evidence type="ECO:0000313" key="1">
    <source>
        <dbReference type="EMBL" id="EPG73462.1"/>
    </source>
</evidence>
<dbReference type="Gene3D" id="1.25.40.10">
    <property type="entry name" value="Tetratricopeptide repeat domain"/>
    <property type="match status" value="1"/>
</dbReference>